<keyword evidence="4" id="KW-0805">Transcription regulation</keyword>
<dbReference type="OrthoDB" id="6355676at2759"/>
<organism evidence="10 11">
    <name type="scientific">Bambusicola thoracicus</name>
    <name type="common">Chinese bamboo-partridge</name>
    <name type="synonym">Perdix thoracica</name>
    <dbReference type="NCBI Taxonomy" id="9083"/>
    <lineage>
        <taxon>Eukaryota</taxon>
        <taxon>Metazoa</taxon>
        <taxon>Chordata</taxon>
        <taxon>Craniata</taxon>
        <taxon>Vertebrata</taxon>
        <taxon>Euteleostomi</taxon>
        <taxon>Archelosauria</taxon>
        <taxon>Archosauria</taxon>
        <taxon>Dinosauria</taxon>
        <taxon>Saurischia</taxon>
        <taxon>Theropoda</taxon>
        <taxon>Coelurosauria</taxon>
        <taxon>Aves</taxon>
        <taxon>Neognathae</taxon>
        <taxon>Galloanserae</taxon>
        <taxon>Galliformes</taxon>
        <taxon>Phasianidae</taxon>
        <taxon>Perdicinae</taxon>
        <taxon>Bambusicola</taxon>
    </lineage>
</organism>
<dbReference type="PROSITE" id="PS51030">
    <property type="entry name" value="NUCLEAR_REC_DBD_2"/>
    <property type="match status" value="1"/>
</dbReference>
<evidence type="ECO:0000259" key="9">
    <source>
        <dbReference type="PROSITE" id="PS51030"/>
    </source>
</evidence>
<gene>
    <name evidence="10" type="ORF">CIB84_017382</name>
</gene>
<keyword evidence="2" id="KW-0863">Zinc-finger</keyword>
<evidence type="ECO:0000256" key="8">
    <source>
        <dbReference type="ARBA" id="ARBA00023242"/>
    </source>
</evidence>
<dbReference type="InterPro" id="IPR050274">
    <property type="entry name" value="Nuclear_hormone_rcpt_NR2"/>
</dbReference>
<keyword evidence="7" id="KW-0675">Receptor</keyword>
<dbReference type="GO" id="GO:0043565">
    <property type="term" value="F:sequence-specific DNA binding"/>
    <property type="evidence" value="ECO:0007669"/>
    <property type="project" value="InterPro"/>
</dbReference>
<dbReference type="EMBL" id="PPHD01114835">
    <property type="protein sequence ID" value="POI18874.1"/>
    <property type="molecule type" value="Genomic_DNA"/>
</dbReference>
<evidence type="ECO:0000256" key="4">
    <source>
        <dbReference type="ARBA" id="ARBA00023015"/>
    </source>
</evidence>
<keyword evidence="11" id="KW-1185">Reference proteome</keyword>
<evidence type="ECO:0000256" key="1">
    <source>
        <dbReference type="ARBA" id="ARBA00022723"/>
    </source>
</evidence>
<dbReference type="PANTHER" id="PTHR24083">
    <property type="entry name" value="NUCLEAR HORMONE RECEPTOR"/>
    <property type="match status" value="1"/>
</dbReference>
<evidence type="ECO:0000313" key="11">
    <source>
        <dbReference type="Proteomes" id="UP000237246"/>
    </source>
</evidence>
<dbReference type="FunFam" id="3.30.50.10:FF:000097">
    <property type="entry name" value="Nuclear receptor subfamily 2 group E member 1"/>
    <property type="match status" value="1"/>
</dbReference>
<feature type="domain" description="Nuclear receptor" evidence="9">
    <location>
        <begin position="4"/>
        <end position="63"/>
    </location>
</feature>
<dbReference type="SUPFAM" id="SSF57716">
    <property type="entry name" value="Glucocorticoid receptor-like (DNA-binding domain)"/>
    <property type="match status" value="1"/>
</dbReference>
<evidence type="ECO:0000256" key="7">
    <source>
        <dbReference type="ARBA" id="ARBA00023170"/>
    </source>
</evidence>
<dbReference type="InterPro" id="IPR001628">
    <property type="entry name" value="Znf_hrmn_rcpt"/>
</dbReference>
<name>A0A2P4S446_BAMTH</name>
<dbReference type="PROSITE" id="PS00031">
    <property type="entry name" value="NUCLEAR_REC_DBD_1"/>
    <property type="match status" value="1"/>
</dbReference>
<evidence type="ECO:0000256" key="6">
    <source>
        <dbReference type="ARBA" id="ARBA00023163"/>
    </source>
</evidence>
<protein>
    <recommendedName>
        <fullName evidence="9">Nuclear receptor domain-containing protein</fullName>
    </recommendedName>
</protein>
<dbReference type="Gene3D" id="3.30.50.10">
    <property type="entry name" value="Erythroid Transcription Factor GATA-1, subunit A"/>
    <property type="match status" value="1"/>
</dbReference>
<evidence type="ECO:0000256" key="2">
    <source>
        <dbReference type="ARBA" id="ARBA00022771"/>
    </source>
</evidence>
<feature type="non-terminal residue" evidence="10">
    <location>
        <position position="1"/>
    </location>
</feature>
<comment type="caution">
    <text evidence="10">The sequence shown here is derived from an EMBL/GenBank/DDBJ whole genome shotgun (WGS) entry which is preliminary data.</text>
</comment>
<evidence type="ECO:0000313" key="10">
    <source>
        <dbReference type="EMBL" id="POI18874.1"/>
    </source>
</evidence>
<keyword evidence="8" id="KW-0539">Nucleus</keyword>
<dbReference type="GO" id="GO:0003700">
    <property type="term" value="F:DNA-binding transcription factor activity"/>
    <property type="evidence" value="ECO:0007669"/>
    <property type="project" value="InterPro"/>
</dbReference>
<proteinExistence type="predicted"/>
<sequence length="63" mass="6844">RILDIPCKVCGDRSSGKHYGVYACDGCSGFFKRSIRRNRTYVCKSGNQVRGALPPRPVAPSAA</sequence>
<dbReference type="GO" id="GO:0008270">
    <property type="term" value="F:zinc ion binding"/>
    <property type="evidence" value="ECO:0007669"/>
    <property type="project" value="UniProtKB-KW"/>
</dbReference>
<keyword evidence="6" id="KW-0804">Transcription</keyword>
<dbReference type="SMART" id="SM00399">
    <property type="entry name" value="ZnF_C4"/>
    <property type="match status" value="1"/>
</dbReference>
<accession>A0A2P4S446</accession>
<evidence type="ECO:0000256" key="5">
    <source>
        <dbReference type="ARBA" id="ARBA00023125"/>
    </source>
</evidence>
<dbReference type="Proteomes" id="UP000237246">
    <property type="component" value="Unassembled WGS sequence"/>
</dbReference>
<dbReference type="InterPro" id="IPR013088">
    <property type="entry name" value="Znf_NHR/GATA"/>
</dbReference>
<evidence type="ECO:0000256" key="3">
    <source>
        <dbReference type="ARBA" id="ARBA00022833"/>
    </source>
</evidence>
<dbReference type="PRINTS" id="PR00047">
    <property type="entry name" value="STROIDFINGER"/>
</dbReference>
<keyword evidence="5" id="KW-0238">DNA-binding</keyword>
<dbReference type="Pfam" id="PF00105">
    <property type="entry name" value="zf-C4"/>
    <property type="match status" value="1"/>
</dbReference>
<keyword evidence="3" id="KW-0862">Zinc</keyword>
<reference evidence="10 11" key="1">
    <citation type="submission" date="2018-01" db="EMBL/GenBank/DDBJ databases">
        <title>Comparison of the Chinese Bamboo Partridge and Red Junglefowl genome sequences highlights the importance of demography in genome evolution.</title>
        <authorList>
            <person name="Tiley G.P."/>
            <person name="Kimball R.T."/>
            <person name="Braun E.L."/>
            <person name="Burleigh J.G."/>
        </authorList>
    </citation>
    <scope>NUCLEOTIDE SEQUENCE [LARGE SCALE GENOMIC DNA]</scope>
    <source>
        <strain evidence="10">RTK389</strain>
        <tissue evidence="10">Blood</tissue>
    </source>
</reference>
<dbReference type="AlphaFoldDB" id="A0A2P4S446"/>
<keyword evidence="1" id="KW-0479">Metal-binding</keyword>